<dbReference type="RefSeq" id="WP_281793640.1">
    <property type="nucleotide sequence ID" value="NZ_BSDR01000001.1"/>
</dbReference>
<protein>
    <submittedName>
        <fullName evidence="7">Cysteine--tRNA ligase</fullName>
    </submittedName>
</protein>
<comment type="caution">
    <text evidence="7">The sequence shown here is derived from an EMBL/GenBank/DDBJ whole genome shotgun (WGS) entry which is preliminary data.</text>
</comment>
<dbReference type="SUPFAM" id="SSF52374">
    <property type="entry name" value="Nucleotidylyl transferase"/>
    <property type="match status" value="1"/>
</dbReference>
<dbReference type="InterPro" id="IPR032678">
    <property type="entry name" value="tRNA-synt_1_cat_dom"/>
</dbReference>
<evidence type="ECO:0000256" key="4">
    <source>
        <dbReference type="ARBA" id="ARBA00022741"/>
    </source>
</evidence>
<organism evidence="7 8">
    <name type="scientific">Desulforhabdus amnigena</name>
    <dbReference type="NCBI Taxonomy" id="40218"/>
    <lineage>
        <taxon>Bacteria</taxon>
        <taxon>Pseudomonadati</taxon>
        <taxon>Thermodesulfobacteriota</taxon>
        <taxon>Syntrophobacteria</taxon>
        <taxon>Syntrophobacterales</taxon>
        <taxon>Syntrophobacteraceae</taxon>
        <taxon>Desulforhabdus</taxon>
    </lineage>
</organism>
<comment type="subunit">
    <text evidence="2">Monomer.</text>
</comment>
<dbReference type="GO" id="GO:0005829">
    <property type="term" value="C:cytosol"/>
    <property type="evidence" value="ECO:0007669"/>
    <property type="project" value="TreeGrafter"/>
</dbReference>
<evidence type="ECO:0000256" key="5">
    <source>
        <dbReference type="ARBA" id="ARBA00022840"/>
    </source>
</evidence>
<dbReference type="InterPro" id="IPR024909">
    <property type="entry name" value="Cys-tRNA/MSH_ligase"/>
</dbReference>
<keyword evidence="5" id="KW-0067">ATP-binding</keyword>
<accession>A0A9W6D1G7</accession>
<dbReference type="PANTHER" id="PTHR10890">
    <property type="entry name" value="CYSTEINYL-TRNA SYNTHETASE"/>
    <property type="match status" value="1"/>
</dbReference>
<reference evidence="7" key="1">
    <citation type="submission" date="2022-12" db="EMBL/GenBank/DDBJ databases">
        <title>Reference genome sequencing for broad-spectrum identification of bacterial and archaeal isolates by mass spectrometry.</title>
        <authorList>
            <person name="Sekiguchi Y."/>
            <person name="Tourlousse D.M."/>
        </authorList>
    </citation>
    <scope>NUCLEOTIDE SEQUENCE</scope>
    <source>
        <strain evidence="7">ASRB1</strain>
    </source>
</reference>
<keyword evidence="8" id="KW-1185">Reference proteome</keyword>
<keyword evidence="4" id="KW-0547">Nucleotide-binding</keyword>
<dbReference type="PANTHER" id="PTHR10890:SF3">
    <property type="entry name" value="CYSTEINE--TRNA LIGASE, CYTOPLASMIC"/>
    <property type="match status" value="1"/>
</dbReference>
<feature type="domain" description="tRNA synthetases class I catalytic" evidence="6">
    <location>
        <begin position="15"/>
        <end position="317"/>
    </location>
</feature>
<comment type="similarity">
    <text evidence="1">Belongs to the class-I aminoacyl-tRNA synthetase family.</text>
</comment>
<evidence type="ECO:0000313" key="8">
    <source>
        <dbReference type="Proteomes" id="UP001144372"/>
    </source>
</evidence>
<evidence type="ECO:0000256" key="2">
    <source>
        <dbReference type="ARBA" id="ARBA00011245"/>
    </source>
</evidence>
<name>A0A9W6D1G7_9BACT</name>
<dbReference type="GO" id="GO:0005524">
    <property type="term" value="F:ATP binding"/>
    <property type="evidence" value="ECO:0007669"/>
    <property type="project" value="UniProtKB-KW"/>
</dbReference>
<keyword evidence="3 7" id="KW-0436">Ligase</keyword>
<gene>
    <name evidence="7" type="primary">cysS</name>
    <name evidence="7" type="ORF">DAMNIGENAA_18200</name>
</gene>
<dbReference type="Gene3D" id="3.40.50.620">
    <property type="entry name" value="HUPs"/>
    <property type="match status" value="1"/>
</dbReference>
<dbReference type="GO" id="GO:0004817">
    <property type="term" value="F:cysteine-tRNA ligase activity"/>
    <property type="evidence" value="ECO:0007669"/>
    <property type="project" value="TreeGrafter"/>
</dbReference>
<sequence>MLKLYNTMARKKEVFEPRNDRVVKMFTCGPSIYGRPHVGNYRSFLWEDVLQRYLGFLGYRVERVLNFTDVEDKAIAEAEKTRMTIEDLTAANAEQFFADARDLRIELPNHIPRSSTSVDQAVKLIQILLGKGYAYWYGKDVFFDPLKFNGFGKLFRLDMSRWPKEKKRFKKDTYPGRRWNLGDFILWHGYKPGDKVYWDTGIGKGRPSWNIQDPAMITETLGYTVDISCGGIDNLYRHHDYNIAVIEAVSGEEFSRYWIHGEHLLVDGKKMSKSVGNIIYPQDLMKEGYSARSIRFYLLYGHHREPLNLTKKIFEKTTQKLVLLNGLVEKLSSGDSGGSRARKTDSSVEALIDRLIPDFERNMNDDLNIKGAFDATFENLSQLVSLKVDGKVTGKQCEKIRKELIRIDKVFQFILQ</sequence>
<dbReference type="GO" id="GO:0006423">
    <property type="term" value="P:cysteinyl-tRNA aminoacylation"/>
    <property type="evidence" value="ECO:0007669"/>
    <property type="project" value="TreeGrafter"/>
</dbReference>
<proteinExistence type="inferred from homology"/>
<evidence type="ECO:0000256" key="1">
    <source>
        <dbReference type="ARBA" id="ARBA00005594"/>
    </source>
</evidence>
<dbReference type="AlphaFoldDB" id="A0A9W6D1G7"/>
<evidence type="ECO:0000256" key="3">
    <source>
        <dbReference type="ARBA" id="ARBA00022598"/>
    </source>
</evidence>
<dbReference type="PRINTS" id="PR00983">
    <property type="entry name" value="TRNASYNTHCYS"/>
</dbReference>
<dbReference type="Pfam" id="PF01406">
    <property type="entry name" value="tRNA-synt_1e"/>
    <property type="match status" value="1"/>
</dbReference>
<dbReference type="InterPro" id="IPR014729">
    <property type="entry name" value="Rossmann-like_a/b/a_fold"/>
</dbReference>
<dbReference type="EMBL" id="BSDR01000001">
    <property type="protein sequence ID" value="GLI34387.1"/>
    <property type="molecule type" value="Genomic_DNA"/>
</dbReference>
<evidence type="ECO:0000313" key="7">
    <source>
        <dbReference type="EMBL" id="GLI34387.1"/>
    </source>
</evidence>
<evidence type="ECO:0000259" key="6">
    <source>
        <dbReference type="Pfam" id="PF01406"/>
    </source>
</evidence>
<dbReference type="Proteomes" id="UP001144372">
    <property type="component" value="Unassembled WGS sequence"/>
</dbReference>